<dbReference type="PANTHER" id="PTHR34121:SF1">
    <property type="entry name" value="FILAMIN-A-INTERACTING PROTEIN 1"/>
    <property type="match status" value="1"/>
</dbReference>
<dbReference type="PANTHER" id="PTHR34121">
    <property type="entry name" value="MYOSIN-11"/>
    <property type="match status" value="1"/>
</dbReference>
<proteinExistence type="predicted"/>
<dbReference type="Proteomes" id="UP000823775">
    <property type="component" value="Unassembled WGS sequence"/>
</dbReference>
<feature type="region of interest" description="Disordered" evidence="1">
    <location>
        <begin position="139"/>
        <end position="164"/>
    </location>
</feature>
<reference evidence="2 3" key="1">
    <citation type="journal article" date="2021" name="BMC Genomics">
        <title>Datura genome reveals duplications of psychoactive alkaloid biosynthetic genes and high mutation rate following tissue culture.</title>
        <authorList>
            <person name="Rajewski A."/>
            <person name="Carter-House D."/>
            <person name="Stajich J."/>
            <person name="Litt A."/>
        </authorList>
    </citation>
    <scope>NUCLEOTIDE SEQUENCE [LARGE SCALE GENOMIC DNA]</scope>
    <source>
        <strain evidence="2">AR-01</strain>
    </source>
</reference>
<dbReference type="EMBL" id="JACEIK010000268">
    <property type="protein sequence ID" value="MCD7453838.1"/>
    <property type="molecule type" value="Genomic_DNA"/>
</dbReference>
<evidence type="ECO:0000313" key="2">
    <source>
        <dbReference type="EMBL" id="MCD7453838.1"/>
    </source>
</evidence>
<evidence type="ECO:0000256" key="1">
    <source>
        <dbReference type="SAM" id="MobiDB-lite"/>
    </source>
</evidence>
<name>A0ABS8S4U5_DATST</name>
<gene>
    <name evidence="2" type="ORF">HAX54_022298</name>
</gene>
<evidence type="ECO:0000313" key="3">
    <source>
        <dbReference type="Proteomes" id="UP000823775"/>
    </source>
</evidence>
<comment type="caution">
    <text evidence="2">The sequence shown here is derived from an EMBL/GenBank/DDBJ whole genome shotgun (WGS) entry which is preliminary data.</text>
</comment>
<feature type="compositionally biased region" description="Basic and acidic residues" evidence="1">
    <location>
        <begin position="145"/>
        <end position="161"/>
    </location>
</feature>
<organism evidence="2 3">
    <name type="scientific">Datura stramonium</name>
    <name type="common">Jimsonweed</name>
    <name type="synonym">Common thornapple</name>
    <dbReference type="NCBI Taxonomy" id="4076"/>
    <lineage>
        <taxon>Eukaryota</taxon>
        <taxon>Viridiplantae</taxon>
        <taxon>Streptophyta</taxon>
        <taxon>Embryophyta</taxon>
        <taxon>Tracheophyta</taxon>
        <taxon>Spermatophyta</taxon>
        <taxon>Magnoliopsida</taxon>
        <taxon>eudicotyledons</taxon>
        <taxon>Gunneridae</taxon>
        <taxon>Pentapetalae</taxon>
        <taxon>asterids</taxon>
        <taxon>lamiids</taxon>
        <taxon>Solanales</taxon>
        <taxon>Solanaceae</taxon>
        <taxon>Solanoideae</taxon>
        <taxon>Datureae</taxon>
        <taxon>Datura</taxon>
    </lineage>
</organism>
<sequence>MEVVAIDKVTAMVVVMTKVVRHAIDGWRTEWRCIGAEVVNGGDFHDCVDRVTHPPSSFVSCDLFFIFLDPPTLAVKGIWDRYLGSGRWTRKRRRKLEEDQNEEEEIVTTFSVVDNMREQFYNQQEKICRIQSVERPTLRNGKLRSGKEGDASSHEMVDDNISHPSEQVIETAVAGEKKKNEQPSAKTEEVLDPEAELAKLESEFGKINRNYSAEEIGDWEFDELEKELKSGDSATSK</sequence>
<accession>A0ABS8S4U5</accession>
<protein>
    <submittedName>
        <fullName evidence="2">Uncharacterized protein</fullName>
    </submittedName>
</protein>
<keyword evidence="3" id="KW-1185">Reference proteome</keyword>